<keyword evidence="3" id="KW-1185">Reference proteome</keyword>
<dbReference type="RefSeq" id="XP_016494705.1">
    <property type="nucleotide sequence ID" value="XM_016639219.1"/>
</dbReference>
<dbReference type="FunFam" id="1.20.1260.60:FF:000002">
    <property type="entry name" value="Vacuolar protein sorting-associated protein IST1"/>
    <property type="match status" value="1"/>
</dbReference>
<dbReference type="Proteomes" id="UP000790787">
    <property type="component" value="Chromosome 2"/>
</dbReference>
<dbReference type="SMR" id="A0A1S4C0M7"/>
<protein>
    <submittedName>
        <fullName evidence="4">Uncharacterized protein LOC107813904</fullName>
    </submittedName>
</protein>
<dbReference type="GeneID" id="107813904"/>
<dbReference type="PANTHER" id="PTHR12161">
    <property type="entry name" value="IST1 FAMILY MEMBER"/>
    <property type="match status" value="1"/>
</dbReference>
<dbReference type="PANTHER" id="PTHR12161:SF79">
    <property type="entry name" value="REGULATOR OF VPS4 ACTIVITY IN THE MVB PATHWAY PROTEIN"/>
    <property type="match status" value="1"/>
</dbReference>
<organism evidence="3 4">
    <name type="scientific">Nicotiana tabacum</name>
    <name type="common">Common tobacco</name>
    <dbReference type="NCBI Taxonomy" id="4097"/>
    <lineage>
        <taxon>Eukaryota</taxon>
        <taxon>Viridiplantae</taxon>
        <taxon>Streptophyta</taxon>
        <taxon>Embryophyta</taxon>
        <taxon>Tracheophyta</taxon>
        <taxon>Spermatophyta</taxon>
        <taxon>Magnoliopsida</taxon>
        <taxon>eudicotyledons</taxon>
        <taxon>Gunneridae</taxon>
        <taxon>Pentapetalae</taxon>
        <taxon>asterids</taxon>
        <taxon>lamiids</taxon>
        <taxon>Solanales</taxon>
        <taxon>Solanaceae</taxon>
        <taxon>Nicotianoideae</taxon>
        <taxon>Nicotianeae</taxon>
        <taxon>Nicotiana</taxon>
    </lineage>
</organism>
<gene>
    <name evidence="4" type="primary">LOC107813904</name>
</gene>
<reference evidence="3" key="1">
    <citation type="journal article" date="2014" name="Nat. Commun.">
        <title>The tobacco genome sequence and its comparison with those of tomato and potato.</title>
        <authorList>
            <person name="Sierro N."/>
            <person name="Battey J.N."/>
            <person name="Ouadi S."/>
            <person name="Bakaher N."/>
            <person name="Bovet L."/>
            <person name="Willig A."/>
            <person name="Goepfert S."/>
            <person name="Peitsch M.C."/>
            <person name="Ivanov N.V."/>
        </authorList>
    </citation>
    <scope>NUCLEOTIDE SEQUENCE [LARGE SCALE GENOMIC DNA]</scope>
</reference>
<comment type="similarity">
    <text evidence="1">Belongs to the IST1 family.</text>
</comment>
<dbReference type="PaxDb" id="4097-A0A1S4C0M7"/>
<feature type="compositionally biased region" description="Basic residues" evidence="2">
    <location>
        <begin position="390"/>
        <end position="406"/>
    </location>
</feature>
<dbReference type="Gene3D" id="1.20.1260.60">
    <property type="entry name" value="Vacuolar protein sorting-associated protein Ist1"/>
    <property type="match status" value="1"/>
</dbReference>
<dbReference type="OrthoDB" id="29853at2759"/>
<proteinExistence type="inferred from homology"/>
<dbReference type="AlphaFoldDB" id="A0A1S4C0M7"/>
<sequence>MFDIFFGWRKASKCKNLIKRVECRLKLLKNKRSCIIRQLRDDLSELLRNGHYEIVTERVEQLFMDEKMVAVYDLLENYCEFIIHNLPYIRRHKDCPNDINEAVASLIFASARLGDLPELVMIRKLFGERYGQRFETSALQLLPGNLVSHQIKDNLCTNCVSDEEKYRLVDEIARICFQQGPLLLEYRRESQEELVNGTSNAAADYKENGLMRLKDPNIIETEAKIVNADYSSKRRNVIEDPSVSRQELLPTASSTCFSTTNTYKDSVHHKRVLHSAQPCYLSQSPFSSPERFIGRDMGKINGFAVDKNIERRDAESTTEDSAESPQQMIYLDDIQEFESVVSKDARFQDQRLFMFKAPFAPLRLKIDTRSNFEGIKKNIQLQNAKERSRNSRKNNKISGKRMRRRSLSIEKSFVSDTDSTMYYGDLRESSPDSKPKRQNRRRNSRKSTSVEENQKSYYTFAHDSQDQPCYVKFRSTLTFVNSRCNGPMENYCSLEHPCYYWIADERDNGEFPFRVPRRRAKAAKDFSKHSLKERKNGFYQCQCSCSQDQHIIAKTSQDVGLMRDHFVKPDTEEVWKSQETCSSIMSSVSRVTDQRARKENQNPYLRAMTMPPERPKDSNIDNFIRSNSFPVQELGNGLSENSHVHPKLPDYDEIAAKFMALKKEKLQNKC</sequence>
<reference evidence="4" key="2">
    <citation type="submission" date="2025-08" db="UniProtKB">
        <authorList>
            <consortium name="RefSeq"/>
        </authorList>
    </citation>
    <scope>IDENTIFICATION</scope>
    <source>
        <tissue evidence="4">Leaf</tissue>
    </source>
</reference>
<accession>A0A1S4C0M7</accession>
<evidence type="ECO:0000313" key="4">
    <source>
        <dbReference type="RefSeq" id="XP_016494705.1"/>
    </source>
</evidence>
<feature type="region of interest" description="Disordered" evidence="2">
    <location>
        <begin position="422"/>
        <end position="452"/>
    </location>
</feature>
<dbReference type="RefSeq" id="XP_016494705.1">
    <property type="nucleotide sequence ID" value="XM_016639219.2"/>
</dbReference>
<evidence type="ECO:0000256" key="1">
    <source>
        <dbReference type="ARBA" id="ARBA00005536"/>
    </source>
</evidence>
<name>A0A1S4C0M7_TOBAC</name>
<evidence type="ECO:0000313" key="3">
    <source>
        <dbReference type="Proteomes" id="UP000790787"/>
    </source>
</evidence>
<feature type="compositionally biased region" description="Basic residues" evidence="2">
    <location>
        <begin position="436"/>
        <end position="445"/>
    </location>
</feature>
<dbReference type="GO" id="GO:0015031">
    <property type="term" value="P:protein transport"/>
    <property type="evidence" value="ECO:0007669"/>
    <property type="project" value="InterPro"/>
</dbReference>
<dbReference type="Pfam" id="PF03398">
    <property type="entry name" value="Ist1"/>
    <property type="match status" value="1"/>
</dbReference>
<feature type="region of interest" description="Disordered" evidence="2">
    <location>
        <begin position="377"/>
        <end position="410"/>
    </location>
</feature>
<dbReference type="GO" id="GO:0008104">
    <property type="term" value="P:intracellular protein localization"/>
    <property type="evidence" value="ECO:0000318"/>
    <property type="project" value="GO_Central"/>
</dbReference>
<evidence type="ECO:0000256" key="2">
    <source>
        <dbReference type="SAM" id="MobiDB-lite"/>
    </source>
</evidence>
<dbReference type="STRING" id="4097.A0A1S4C0M7"/>
<dbReference type="KEGG" id="nta:107813904"/>
<feature type="compositionally biased region" description="Basic and acidic residues" evidence="2">
    <location>
        <begin position="425"/>
        <end position="435"/>
    </location>
</feature>
<dbReference type="OMA" id="IDHEIYY"/>
<dbReference type="InterPro" id="IPR042277">
    <property type="entry name" value="IST1-like"/>
</dbReference>
<dbReference type="InterPro" id="IPR005061">
    <property type="entry name" value="Ist1"/>
</dbReference>